<dbReference type="FunFam" id="3.40.50.1820:FF:000042">
    <property type="entry name" value="probable strigolactone esterase DAD2"/>
    <property type="match status" value="1"/>
</dbReference>
<organism evidence="4 5">
    <name type="scientific">Chitinophaga dinghuensis</name>
    <dbReference type="NCBI Taxonomy" id="1539050"/>
    <lineage>
        <taxon>Bacteria</taxon>
        <taxon>Pseudomonadati</taxon>
        <taxon>Bacteroidota</taxon>
        <taxon>Chitinophagia</taxon>
        <taxon>Chitinophagales</taxon>
        <taxon>Chitinophagaceae</taxon>
        <taxon>Chitinophaga</taxon>
    </lineage>
</organism>
<dbReference type="Gene3D" id="3.40.50.1820">
    <property type="entry name" value="alpha/beta hydrolase"/>
    <property type="match status" value="1"/>
</dbReference>
<keyword evidence="5" id="KW-1185">Reference proteome</keyword>
<name>A0A327W0Z7_9BACT</name>
<dbReference type="EMBL" id="QLMA01000004">
    <property type="protein sequence ID" value="RAJ82060.1"/>
    <property type="molecule type" value="Genomic_DNA"/>
</dbReference>
<dbReference type="GO" id="GO:0016787">
    <property type="term" value="F:hydrolase activity"/>
    <property type="evidence" value="ECO:0007669"/>
    <property type="project" value="UniProtKB-KW"/>
</dbReference>
<dbReference type="OrthoDB" id="9780932at2"/>
<evidence type="ECO:0000259" key="3">
    <source>
        <dbReference type="Pfam" id="PF00561"/>
    </source>
</evidence>
<evidence type="ECO:0000313" key="4">
    <source>
        <dbReference type="EMBL" id="RAJ82060.1"/>
    </source>
</evidence>
<keyword evidence="2" id="KW-0378">Hydrolase</keyword>
<comment type="similarity">
    <text evidence="1">Belongs to the AB hydrolase superfamily.</text>
</comment>
<protein>
    <submittedName>
        <fullName evidence="4">Sigma-B regulation protein RsbQ</fullName>
    </submittedName>
</protein>
<dbReference type="InterPro" id="IPR000073">
    <property type="entry name" value="AB_hydrolase_1"/>
</dbReference>
<evidence type="ECO:0000256" key="2">
    <source>
        <dbReference type="ARBA" id="ARBA00022801"/>
    </source>
</evidence>
<dbReference type="SUPFAM" id="SSF53474">
    <property type="entry name" value="alpha/beta-Hydrolases"/>
    <property type="match status" value="1"/>
</dbReference>
<proteinExistence type="inferred from homology"/>
<dbReference type="Proteomes" id="UP000249819">
    <property type="component" value="Unassembled WGS sequence"/>
</dbReference>
<accession>A0A327W0Z7</accession>
<feature type="domain" description="AB hydrolase-1" evidence="3">
    <location>
        <begin position="21"/>
        <end position="256"/>
    </location>
</feature>
<dbReference type="AlphaFoldDB" id="A0A327W0Z7"/>
<sequence length="267" mass="29278">MMDIFQKHNIHIVGNLESPKTLIFGHGFGLDQTCFQYIIPAFASDFKIVLYDNVGGGMSDINAFSFHRYATIDGYVTDLTELIAALNLKDIIYVGHSVSGMIGLLASLRHPGIFERLVMIGSSPRYLDDPSLDYIGGFDQPALNGFYDAMESNFHAWAAGFATMAMNQPGRPELSAAFANSLQAIRADIAVAVARSIFQLDHRHVLKNVNIPVLILQTADDIAVPAAVSDYLESNIPYSTRVKVYTTGHFPQISAPEEVISGMQSFL</sequence>
<evidence type="ECO:0000256" key="1">
    <source>
        <dbReference type="ARBA" id="ARBA00008645"/>
    </source>
</evidence>
<dbReference type="PRINTS" id="PR00111">
    <property type="entry name" value="ABHYDROLASE"/>
</dbReference>
<dbReference type="PANTHER" id="PTHR43039">
    <property type="entry name" value="ESTERASE-RELATED"/>
    <property type="match status" value="1"/>
</dbReference>
<reference evidence="4 5" key="1">
    <citation type="submission" date="2018-06" db="EMBL/GenBank/DDBJ databases">
        <title>Genomic Encyclopedia of Archaeal and Bacterial Type Strains, Phase II (KMG-II): from individual species to whole genera.</title>
        <authorList>
            <person name="Goeker M."/>
        </authorList>
    </citation>
    <scope>NUCLEOTIDE SEQUENCE [LARGE SCALE GENOMIC DNA]</scope>
    <source>
        <strain evidence="4 5">DSM 29821</strain>
    </source>
</reference>
<comment type="caution">
    <text evidence="4">The sequence shown here is derived from an EMBL/GenBank/DDBJ whole genome shotgun (WGS) entry which is preliminary data.</text>
</comment>
<evidence type="ECO:0000313" key="5">
    <source>
        <dbReference type="Proteomes" id="UP000249819"/>
    </source>
</evidence>
<gene>
    <name evidence="4" type="ORF">CLV59_104285</name>
</gene>
<dbReference type="InterPro" id="IPR029058">
    <property type="entry name" value="AB_hydrolase_fold"/>
</dbReference>
<dbReference type="Pfam" id="PF00561">
    <property type="entry name" value="Abhydrolase_1"/>
    <property type="match status" value="1"/>
</dbReference>